<gene>
    <name evidence="2" type="ORF">EOT04_01950</name>
</gene>
<feature type="region of interest" description="Disordered" evidence="1">
    <location>
        <begin position="183"/>
        <end position="205"/>
    </location>
</feature>
<accession>A0A4Q0AJ33</accession>
<dbReference type="EMBL" id="SCKW01000016">
    <property type="protein sequence ID" value="RWZ79261.1"/>
    <property type="molecule type" value="Genomic_DNA"/>
</dbReference>
<organism evidence="2 3">
    <name type="scientific">Candidatus Chaera renei</name>
    <dbReference type="NCBI Taxonomy" id="2506947"/>
    <lineage>
        <taxon>Bacteria</taxon>
        <taxon>Candidatus Saccharimonadota</taxon>
        <taxon>Candidatus Saccharimonadia</taxon>
        <taxon>Candidatus Saccharimonadales</taxon>
        <taxon>Candidatus Saccharimonadaceae</taxon>
        <taxon>Candidatus Chaera</taxon>
    </lineage>
</organism>
<name>A0A4Q0AJ33_9BACT</name>
<proteinExistence type="predicted"/>
<dbReference type="Proteomes" id="UP000289269">
    <property type="component" value="Unassembled WGS sequence"/>
</dbReference>
<evidence type="ECO:0000313" key="2">
    <source>
        <dbReference type="EMBL" id="RWZ79261.1"/>
    </source>
</evidence>
<protein>
    <submittedName>
        <fullName evidence="2">Uncharacterized protein</fullName>
    </submittedName>
</protein>
<evidence type="ECO:0000256" key="1">
    <source>
        <dbReference type="SAM" id="MobiDB-lite"/>
    </source>
</evidence>
<reference evidence="2" key="1">
    <citation type="submission" date="2019-01" db="EMBL/GenBank/DDBJ databases">
        <title>Genomic signatures and co-occurrence patterns of the ultra-small Saccharimodia (Patescibacteria phylum) suggest a symbiotic lifestyle.</title>
        <authorList>
            <person name="Lemos L."/>
            <person name="Medeiros J."/>
            <person name="Andreote F."/>
            <person name="Fernandes G."/>
            <person name="Varani A."/>
            <person name="Oliveira G."/>
            <person name="Pylro V."/>
        </authorList>
    </citation>
    <scope>NUCLEOTIDE SEQUENCE [LARGE SCALE GENOMIC DNA]</scope>
    <source>
        <strain evidence="2">AMD01</strain>
    </source>
</reference>
<feature type="compositionally biased region" description="Polar residues" evidence="1">
    <location>
        <begin position="191"/>
        <end position="200"/>
    </location>
</feature>
<sequence>MPPRPCEKNPGCIDTFSAEPRQFCPSANFSLDPMVIAERACTHVMNWRRQEYERRESKAKMDTVWGHIEAALSASNINRSEALRLLEVAEIKLLHLLDNTNRIAFQLRGRTLLAFMPCLKSRCARGEVTTENCRETYGMLGQTLRYYRQMQSNHQKDNSGYRNEIEVLALLARSEDTSVVAYPTSPREESSGVSRSTNHDSYVPRDDWNRKIPMQVKTGLNTRKYDPRILKISYHLDVLGVLSPTEKITSLADDIVADATGSSLAYPRYRLLNKATDVLISLINNFDKKR</sequence>
<dbReference type="AlphaFoldDB" id="A0A4Q0AJ33"/>
<comment type="caution">
    <text evidence="2">The sequence shown here is derived from an EMBL/GenBank/DDBJ whole genome shotgun (WGS) entry which is preliminary data.</text>
</comment>
<evidence type="ECO:0000313" key="3">
    <source>
        <dbReference type="Proteomes" id="UP000289269"/>
    </source>
</evidence>
<keyword evidence="3" id="KW-1185">Reference proteome</keyword>